<gene>
    <name evidence="2" type="primary">sunS_5</name>
    <name evidence="2" type="ORF">GALL_326280</name>
</gene>
<dbReference type="EC" id="2.4.1.-" evidence="2"/>
<dbReference type="EMBL" id="MLJW01000538">
    <property type="protein sequence ID" value="OIQ85517.1"/>
    <property type="molecule type" value="Genomic_DNA"/>
</dbReference>
<dbReference type="SUPFAM" id="SSF53448">
    <property type="entry name" value="Nucleotide-diphospho-sugar transferases"/>
    <property type="match status" value="1"/>
</dbReference>
<keyword evidence="2" id="KW-0328">Glycosyltransferase</keyword>
<dbReference type="PANTHER" id="PTHR43630">
    <property type="entry name" value="POLY-BETA-1,6-N-ACETYL-D-GLUCOSAMINE SYNTHASE"/>
    <property type="match status" value="1"/>
</dbReference>
<protein>
    <submittedName>
        <fullName evidence="2">SPBc2 prophage-derived glycosyltransferase SunS</fullName>
        <ecNumber evidence="2">2.4.1.-</ecNumber>
    </submittedName>
</protein>
<dbReference type="AlphaFoldDB" id="A0A1J5RBJ5"/>
<evidence type="ECO:0000259" key="1">
    <source>
        <dbReference type="Pfam" id="PF00535"/>
    </source>
</evidence>
<accession>A0A1J5RBJ5</accession>
<reference evidence="2" key="1">
    <citation type="submission" date="2016-10" db="EMBL/GenBank/DDBJ databases">
        <title>Sequence of Gallionella enrichment culture.</title>
        <authorList>
            <person name="Poehlein A."/>
            <person name="Muehling M."/>
            <person name="Daniel R."/>
        </authorList>
    </citation>
    <scope>NUCLEOTIDE SEQUENCE</scope>
</reference>
<dbReference type="GO" id="GO:0016757">
    <property type="term" value="F:glycosyltransferase activity"/>
    <property type="evidence" value="ECO:0007669"/>
    <property type="project" value="UniProtKB-KW"/>
</dbReference>
<dbReference type="InterPro" id="IPR001173">
    <property type="entry name" value="Glyco_trans_2-like"/>
</dbReference>
<name>A0A1J5RBJ5_9ZZZZ</name>
<proteinExistence type="predicted"/>
<dbReference type="CDD" id="cd02511">
    <property type="entry name" value="Beta4Glucosyltransferase"/>
    <property type="match status" value="1"/>
</dbReference>
<dbReference type="PANTHER" id="PTHR43630:SF2">
    <property type="entry name" value="GLYCOSYLTRANSFERASE"/>
    <property type="match status" value="1"/>
</dbReference>
<feature type="domain" description="Glycosyltransferase 2-like" evidence="1">
    <location>
        <begin position="6"/>
        <end position="119"/>
    </location>
</feature>
<dbReference type="Pfam" id="PF00535">
    <property type="entry name" value="Glycos_transf_2"/>
    <property type="match status" value="1"/>
</dbReference>
<sequence length="257" mass="29206">MDSPISAIIITLNESKNISECIDSLRWCREIIVVDSGSTDDTVARARDAGARVHITEDWPGFGIQKNRALALATQPWILSIDADERVSPALAHEIQMAIAENNRFDAYAVPRLSSYCGQYMRHGGWYPDVIVRLFRRGKARFSDALVHESVQVQGAIGRLHHHLYHESFHDLEQVLVKLNAYSTTGAQMMLRDNRSSGVLTALMHGWWTFIRCYVLKLGFLDGRLGYVLAMSNAHGAYYRYLKLWLINKKRSQEKQG</sequence>
<organism evidence="2">
    <name type="scientific">mine drainage metagenome</name>
    <dbReference type="NCBI Taxonomy" id="410659"/>
    <lineage>
        <taxon>unclassified sequences</taxon>
        <taxon>metagenomes</taxon>
        <taxon>ecological metagenomes</taxon>
    </lineage>
</organism>
<keyword evidence="2" id="KW-0808">Transferase</keyword>
<dbReference type="InterPro" id="IPR029044">
    <property type="entry name" value="Nucleotide-diphossugar_trans"/>
</dbReference>
<evidence type="ECO:0000313" key="2">
    <source>
        <dbReference type="EMBL" id="OIQ85517.1"/>
    </source>
</evidence>
<dbReference type="Gene3D" id="3.90.550.10">
    <property type="entry name" value="Spore Coat Polysaccharide Biosynthesis Protein SpsA, Chain A"/>
    <property type="match status" value="1"/>
</dbReference>
<comment type="caution">
    <text evidence="2">The sequence shown here is derived from an EMBL/GenBank/DDBJ whole genome shotgun (WGS) entry which is preliminary data.</text>
</comment>